<dbReference type="EMBL" id="JACJII010000001">
    <property type="protein sequence ID" value="MBA9003728.1"/>
    <property type="molecule type" value="Genomic_DNA"/>
</dbReference>
<accession>A0A7W3MXK6</accession>
<evidence type="ECO:0000313" key="2">
    <source>
        <dbReference type="Proteomes" id="UP000539313"/>
    </source>
</evidence>
<gene>
    <name evidence="1" type="ORF">HNR21_002610</name>
</gene>
<protein>
    <submittedName>
        <fullName evidence="1">Uncharacterized protein</fullName>
    </submittedName>
</protein>
<dbReference type="Proteomes" id="UP000539313">
    <property type="component" value="Unassembled WGS sequence"/>
</dbReference>
<proteinExistence type="predicted"/>
<organism evidence="1 2">
    <name type="scientific">Thermomonospora cellulosilytica</name>
    <dbReference type="NCBI Taxonomy" id="1411118"/>
    <lineage>
        <taxon>Bacteria</taxon>
        <taxon>Bacillati</taxon>
        <taxon>Actinomycetota</taxon>
        <taxon>Actinomycetes</taxon>
        <taxon>Streptosporangiales</taxon>
        <taxon>Thermomonosporaceae</taxon>
        <taxon>Thermomonospora</taxon>
    </lineage>
</organism>
<keyword evidence="2" id="KW-1185">Reference proteome</keyword>
<sequence length="361" mass="37635">MTVRVFAQKDGATAEDHRLALSAFMGLGAAGVLDRRAGVFPSPGAAALTNVGPMTARVGTFMAWADGTSSSLQGGYPVVVDAPVDVTYDPGEAGVARVDRVVLEIRDNPYDASGFQDGRVRIVKGQASGAANPVPANSILLYETTVPAGASAGGGGFNITAASVAKFPYACAAGGILPVRDAADEATITPYEGMRIYRLDGQDPRLYRGGAWVWDAPPRACRKIADQTAPSTTLVNDNELFVSTPADTLCEITGELYYSADPAADFKVAWTGPSGSFIDYSIHAAAPSVAGTTGSVVLDRQDISKTPILGGAGTTVHMVARIDGMYYSGSGGQLRVRFAQANTHASPVTMRFGSHFVLHRV</sequence>
<dbReference type="RefSeq" id="WP_182705406.1">
    <property type="nucleotide sequence ID" value="NZ_JACJII010000001.1"/>
</dbReference>
<comment type="caution">
    <text evidence="1">The sequence shown here is derived from an EMBL/GenBank/DDBJ whole genome shotgun (WGS) entry which is preliminary data.</text>
</comment>
<reference evidence="1 2" key="1">
    <citation type="submission" date="2020-08" db="EMBL/GenBank/DDBJ databases">
        <title>Sequencing the genomes of 1000 actinobacteria strains.</title>
        <authorList>
            <person name="Klenk H.-P."/>
        </authorList>
    </citation>
    <scope>NUCLEOTIDE SEQUENCE [LARGE SCALE GENOMIC DNA]</scope>
    <source>
        <strain evidence="1 2">DSM 45823</strain>
    </source>
</reference>
<evidence type="ECO:0000313" key="1">
    <source>
        <dbReference type="EMBL" id="MBA9003728.1"/>
    </source>
</evidence>
<name>A0A7W3MXK6_9ACTN</name>
<dbReference type="AlphaFoldDB" id="A0A7W3MXK6"/>